<evidence type="ECO:0000313" key="1">
    <source>
        <dbReference type="EMBL" id="MBI5248991.1"/>
    </source>
</evidence>
<sequence length="393" mass="44360">MVLINDKHVYVRYLCSTPQGTVPFNSEGLRTFVPLTRSQAGSGASSGITYGDYLDAVKVFLDKHHEYFMEAVSSKMGPAGRHVSEIDIITEKHGSDYHPARVTVRSGDLSSSFVVNVALTERGRERLEVDFELLRKLNERSQPGFIPEAYFKDEQIVQAADGTNTTSSMFLGEWFDGFHEFHLTAESGHPSKLVLWHSHRGCLDLSENQARDLYRKAAYVLTWHYNPNTGEEIFPWHHASGDFVAKVENDSVDVRLITVRQYASRTLSEELSQLDRLNHLLFFLANLTIRMRLDRFDGIGDVAWADSRSVKPCVQGFLGALKQKVSQGSCDHVLMNLFTRAVQELSPGDLTEIFQIVVDSYNEDAPDVPVIMRDLPDHILQTYLALLEIPDPI</sequence>
<comment type="caution">
    <text evidence="1">The sequence shown here is derived from an EMBL/GenBank/DDBJ whole genome shotgun (WGS) entry which is preliminary data.</text>
</comment>
<evidence type="ECO:0000313" key="2">
    <source>
        <dbReference type="Proteomes" id="UP000807825"/>
    </source>
</evidence>
<proteinExistence type="predicted"/>
<name>A0A9D6UYY9_9BACT</name>
<gene>
    <name evidence="1" type="ORF">HY912_05800</name>
</gene>
<reference evidence="1" key="1">
    <citation type="submission" date="2020-07" db="EMBL/GenBank/DDBJ databases">
        <title>Huge and variable diversity of episymbiotic CPR bacteria and DPANN archaea in groundwater ecosystems.</title>
        <authorList>
            <person name="He C.Y."/>
            <person name="Keren R."/>
            <person name="Whittaker M."/>
            <person name="Farag I.F."/>
            <person name="Doudna J."/>
            <person name="Cate J.H.D."/>
            <person name="Banfield J.F."/>
        </authorList>
    </citation>
    <scope>NUCLEOTIDE SEQUENCE</scope>
    <source>
        <strain evidence="1">NC_groundwater_1664_Pr3_B-0.1um_52_9</strain>
    </source>
</reference>
<accession>A0A9D6UYY9</accession>
<organism evidence="1 2">
    <name type="scientific">Desulfomonile tiedjei</name>
    <dbReference type="NCBI Taxonomy" id="2358"/>
    <lineage>
        <taxon>Bacteria</taxon>
        <taxon>Pseudomonadati</taxon>
        <taxon>Thermodesulfobacteriota</taxon>
        <taxon>Desulfomonilia</taxon>
        <taxon>Desulfomonilales</taxon>
        <taxon>Desulfomonilaceae</taxon>
        <taxon>Desulfomonile</taxon>
    </lineage>
</organism>
<dbReference type="EMBL" id="JACRDE010000168">
    <property type="protein sequence ID" value="MBI5248991.1"/>
    <property type="molecule type" value="Genomic_DNA"/>
</dbReference>
<dbReference type="Proteomes" id="UP000807825">
    <property type="component" value="Unassembled WGS sequence"/>
</dbReference>
<dbReference type="AlphaFoldDB" id="A0A9D6UYY9"/>
<protein>
    <submittedName>
        <fullName evidence="1">Uncharacterized protein</fullName>
    </submittedName>
</protein>